<name>A0A0N4VGU2_ENTVE</name>
<feature type="signal peptide" evidence="2">
    <location>
        <begin position="1"/>
        <end position="21"/>
    </location>
</feature>
<evidence type="ECO:0000313" key="3">
    <source>
        <dbReference type="WBParaSite" id="EVEC_0001002401-mRNA-1"/>
    </source>
</evidence>
<protein>
    <submittedName>
        <fullName evidence="3">Signal peptide protein</fullName>
    </submittedName>
</protein>
<evidence type="ECO:0000256" key="1">
    <source>
        <dbReference type="SAM" id="MobiDB-lite"/>
    </source>
</evidence>
<sequence length="389" mass="42098">LLHFAALLISSILYPNNFRSAADSCTGSNRGSNQSNHGVDVADAVKGSVGIQKELSYVNDYGYVQGKVGSSYRTGEKIEFVENKKKEGCVNDWSPKGSKSDPSSCKGKVEASLPSANNEPDGAEVISPQPETSYCPYEGELLGNSTVVGTMVLHETNPFVDLNTRCSEESSSAFPTFPVQRADYFCPSSTSAQGVLSSSLQSPYAHRKGSFASNATYGRSQAYNTHCLDSHQTETNFEKFCNPLKTNKRVEAQSPTSSRNRLSSAGSSHSSDDSPQIEESGDRKLLKDARTKSHGGSSSSRRKKLSHMEQFAANRALYGENLPAADASKSAKHSPSLKKHSRKHSTQSGFKKNSAGQLDSSSFVNTSFQAEDWESRPLSPTKRALPQHS</sequence>
<dbReference type="WBParaSite" id="EVEC_0001002401-mRNA-1">
    <property type="protein sequence ID" value="EVEC_0001002401-mRNA-1"/>
    <property type="gene ID" value="EVEC_0001002401"/>
</dbReference>
<feature type="region of interest" description="Disordered" evidence="1">
    <location>
        <begin position="248"/>
        <end position="306"/>
    </location>
</feature>
<feature type="compositionally biased region" description="Polar residues" evidence="1">
    <location>
        <begin position="346"/>
        <end position="369"/>
    </location>
</feature>
<reference evidence="3" key="1">
    <citation type="submission" date="2017-02" db="UniProtKB">
        <authorList>
            <consortium name="WormBaseParasite"/>
        </authorList>
    </citation>
    <scope>IDENTIFICATION</scope>
</reference>
<proteinExistence type="predicted"/>
<feature type="region of interest" description="Disordered" evidence="1">
    <location>
        <begin position="322"/>
        <end position="389"/>
    </location>
</feature>
<feature type="compositionally biased region" description="Low complexity" evidence="1">
    <location>
        <begin position="257"/>
        <end position="269"/>
    </location>
</feature>
<keyword evidence="2" id="KW-0732">Signal</keyword>
<feature type="compositionally biased region" description="Basic and acidic residues" evidence="1">
    <location>
        <begin position="280"/>
        <end position="291"/>
    </location>
</feature>
<feature type="region of interest" description="Disordered" evidence="1">
    <location>
        <begin position="91"/>
        <end position="124"/>
    </location>
</feature>
<dbReference type="AlphaFoldDB" id="A0A0N4VGU2"/>
<evidence type="ECO:0000256" key="2">
    <source>
        <dbReference type="SAM" id="SignalP"/>
    </source>
</evidence>
<organism evidence="3">
    <name type="scientific">Enterobius vermicularis</name>
    <name type="common">Human pinworm</name>
    <dbReference type="NCBI Taxonomy" id="51028"/>
    <lineage>
        <taxon>Eukaryota</taxon>
        <taxon>Metazoa</taxon>
        <taxon>Ecdysozoa</taxon>
        <taxon>Nematoda</taxon>
        <taxon>Chromadorea</taxon>
        <taxon>Rhabditida</taxon>
        <taxon>Spirurina</taxon>
        <taxon>Oxyuridomorpha</taxon>
        <taxon>Oxyuroidea</taxon>
        <taxon>Oxyuridae</taxon>
        <taxon>Enterobius</taxon>
    </lineage>
</organism>
<feature type="chain" id="PRO_5005887514" evidence="2">
    <location>
        <begin position="22"/>
        <end position="389"/>
    </location>
</feature>
<accession>A0A0N4VGU2</accession>
<feature type="compositionally biased region" description="Basic residues" evidence="1">
    <location>
        <begin position="330"/>
        <end position="345"/>
    </location>
</feature>